<proteinExistence type="predicted"/>
<accession>A0A848MC90</accession>
<dbReference type="Proteomes" id="UP000565468">
    <property type="component" value="Unassembled WGS sequence"/>
</dbReference>
<feature type="transmembrane region" description="Helical" evidence="1">
    <location>
        <begin position="168"/>
        <end position="185"/>
    </location>
</feature>
<protein>
    <submittedName>
        <fullName evidence="2">Carotenoid biosynthesis protein</fullName>
    </submittedName>
</protein>
<gene>
    <name evidence="2" type="ORF">HII30_14915</name>
</gene>
<feature type="transmembrane region" description="Helical" evidence="1">
    <location>
        <begin position="59"/>
        <end position="76"/>
    </location>
</feature>
<sequence>MEYLFWGWYGIGLSLMLLYEVPDFLHFSNGLFLVFFALYAMSLEKQELKNSRSYTRSTMWVRALIVAVSTYVLEWIGTETGYPFGTYVYTGTLSIFGEHVPVAIGFAWIGVMVMSVLMSTAGSKWLRAIQAGGWAMLFDLVLDPAAYAREFWIWSGGGFYSGIPTQNFVSWFAAAFVLSFLFPLYNQGKTVSKPVIRLYQGMLIMFGLLAAKEGLYIPLLIAIVGICIAEGVYRFAGSPQKQSI</sequence>
<dbReference type="PANTHER" id="PTHR39419">
    <property type="entry name" value="SLL0814 PROTEIN"/>
    <property type="match status" value="1"/>
</dbReference>
<evidence type="ECO:0000313" key="3">
    <source>
        <dbReference type="Proteomes" id="UP000565468"/>
    </source>
</evidence>
<keyword evidence="3" id="KW-1185">Reference proteome</keyword>
<dbReference type="Pfam" id="PF04240">
    <property type="entry name" value="Caroten_synth"/>
    <property type="match status" value="1"/>
</dbReference>
<name>A0A848MC90_PAELE</name>
<reference evidence="2 3" key="1">
    <citation type="submission" date="2020-04" db="EMBL/GenBank/DDBJ databases">
        <title>Paenibacillus algicola sp. nov., a novel marine bacterium producing alginate lyase.</title>
        <authorList>
            <person name="Huang H."/>
        </authorList>
    </citation>
    <scope>NUCLEOTIDE SEQUENCE [LARGE SCALE GENOMIC DNA]</scope>
    <source>
        <strain evidence="2 3">L7-75</strain>
    </source>
</reference>
<comment type="caution">
    <text evidence="2">The sequence shown here is derived from an EMBL/GenBank/DDBJ whole genome shotgun (WGS) entry which is preliminary data.</text>
</comment>
<dbReference type="InterPro" id="IPR007354">
    <property type="entry name" value="CruF-like"/>
</dbReference>
<evidence type="ECO:0000313" key="2">
    <source>
        <dbReference type="EMBL" id="NMO97054.1"/>
    </source>
</evidence>
<feature type="transmembrane region" description="Helical" evidence="1">
    <location>
        <begin position="217"/>
        <end position="236"/>
    </location>
</feature>
<dbReference type="AlphaFoldDB" id="A0A848MC90"/>
<keyword evidence="1" id="KW-1133">Transmembrane helix</keyword>
<dbReference type="PANTHER" id="PTHR39419:SF1">
    <property type="entry name" value="SLL0814 PROTEIN"/>
    <property type="match status" value="1"/>
</dbReference>
<keyword evidence="1" id="KW-0472">Membrane</keyword>
<organism evidence="2 3">
    <name type="scientific">Paenibacillus lemnae</name>
    <dbReference type="NCBI Taxonomy" id="1330551"/>
    <lineage>
        <taxon>Bacteria</taxon>
        <taxon>Bacillati</taxon>
        <taxon>Bacillota</taxon>
        <taxon>Bacilli</taxon>
        <taxon>Bacillales</taxon>
        <taxon>Paenibacillaceae</taxon>
        <taxon>Paenibacillus</taxon>
    </lineage>
</organism>
<feature type="transmembrane region" description="Helical" evidence="1">
    <location>
        <begin position="6"/>
        <end position="39"/>
    </location>
</feature>
<dbReference type="EMBL" id="JABBPN010000014">
    <property type="protein sequence ID" value="NMO97054.1"/>
    <property type="molecule type" value="Genomic_DNA"/>
</dbReference>
<feature type="transmembrane region" description="Helical" evidence="1">
    <location>
        <begin position="96"/>
        <end position="117"/>
    </location>
</feature>
<keyword evidence="1" id="KW-0812">Transmembrane</keyword>
<evidence type="ECO:0000256" key="1">
    <source>
        <dbReference type="SAM" id="Phobius"/>
    </source>
</evidence>